<feature type="compositionally biased region" description="Basic and acidic residues" evidence="1">
    <location>
        <begin position="365"/>
        <end position="380"/>
    </location>
</feature>
<organism evidence="2 3">
    <name type="scientific">Cotesia congregata</name>
    <name type="common">Parasitoid wasp</name>
    <name type="synonym">Apanteles congregatus</name>
    <dbReference type="NCBI Taxonomy" id="51543"/>
    <lineage>
        <taxon>Eukaryota</taxon>
        <taxon>Metazoa</taxon>
        <taxon>Ecdysozoa</taxon>
        <taxon>Arthropoda</taxon>
        <taxon>Hexapoda</taxon>
        <taxon>Insecta</taxon>
        <taxon>Pterygota</taxon>
        <taxon>Neoptera</taxon>
        <taxon>Endopterygota</taxon>
        <taxon>Hymenoptera</taxon>
        <taxon>Apocrita</taxon>
        <taxon>Ichneumonoidea</taxon>
        <taxon>Braconidae</taxon>
        <taxon>Microgastrinae</taxon>
        <taxon>Cotesia</taxon>
    </lineage>
</organism>
<feature type="compositionally biased region" description="Polar residues" evidence="1">
    <location>
        <begin position="40"/>
        <end position="54"/>
    </location>
</feature>
<feature type="non-terminal residue" evidence="2">
    <location>
        <position position="445"/>
    </location>
</feature>
<feature type="region of interest" description="Disordered" evidence="1">
    <location>
        <begin position="30"/>
        <end position="54"/>
    </location>
</feature>
<feature type="region of interest" description="Disordered" evidence="1">
    <location>
        <begin position="317"/>
        <end position="380"/>
    </location>
</feature>
<reference evidence="2" key="1">
    <citation type="submission" date="2021-04" db="EMBL/GenBank/DDBJ databases">
        <authorList>
            <person name="Chebbi M.A.C M."/>
        </authorList>
    </citation>
    <scope>NUCLEOTIDE SEQUENCE</scope>
</reference>
<evidence type="ECO:0000313" key="2">
    <source>
        <dbReference type="EMBL" id="CAG5077692.1"/>
    </source>
</evidence>
<gene>
    <name evidence="2" type="ORF">HICCMSTLAB_LOCUS2533</name>
</gene>
<feature type="region of interest" description="Disordered" evidence="1">
    <location>
        <begin position="293"/>
        <end position="312"/>
    </location>
</feature>
<name>A0A8J2MJ64_COTCN</name>
<dbReference type="EMBL" id="CAJNRD030001117">
    <property type="protein sequence ID" value="CAG5077692.1"/>
    <property type="molecule type" value="Genomic_DNA"/>
</dbReference>
<comment type="caution">
    <text evidence="2">The sequence shown here is derived from an EMBL/GenBank/DDBJ whole genome shotgun (WGS) entry which is preliminary data.</text>
</comment>
<dbReference type="Proteomes" id="UP000786811">
    <property type="component" value="Unassembled WGS sequence"/>
</dbReference>
<accession>A0A8J2MJ64</accession>
<keyword evidence="3" id="KW-1185">Reference proteome</keyword>
<sequence>LIEKKKKKKKKKKKICRCFAVAVVATHTHNNQPAPPLYLNPQQLNGSTSQSASDLPTSRVSLTLYRLIKLTPISLLITTKKSIKFWNSSISISASKKAGRTRISEGRSNKLTNPRNKWNNLRLIRHWRAGTEKTKEEVCRKEVASAPSNLARSASGPGAAVVGCLVGVYPCSSSTRPRGPGAISHLLQSGQSTQAPGCRSCCCIHNSNNNNNNAQNSQPVLHNAHRPGLSLRVARVASITSVRAAPYTHPHHQPLTQECRCREETGGVTGGSAPILGSPMLFVPLAVPTFPATLQPATSRPAHQPHHQPLEQRGLSVPNSVQQQPARFNSQSHPNFGRQRTNTTTTSTADNQVNIDNSSPQSTLEHQKEQQHHQRAHPEDPQLLQVITPNKTEPFIVDVDQVRGGRFPYPPSSLFPASLLSSSSHSTPGEERGGVARYARNALLL</sequence>
<dbReference type="OrthoDB" id="7607051at2759"/>
<evidence type="ECO:0000313" key="3">
    <source>
        <dbReference type="Proteomes" id="UP000786811"/>
    </source>
</evidence>
<feature type="compositionally biased region" description="Polar residues" evidence="1">
    <location>
        <begin position="317"/>
        <end position="340"/>
    </location>
</feature>
<feature type="non-terminal residue" evidence="2">
    <location>
        <position position="1"/>
    </location>
</feature>
<dbReference type="AlphaFoldDB" id="A0A8J2MJ64"/>
<evidence type="ECO:0000256" key="1">
    <source>
        <dbReference type="SAM" id="MobiDB-lite"/>
    </source>
</evidence>
<feature type="compositionally biased region" description="Polar residues" evidence="1">
    <location>
        <begin position="349"/>
        <end position="364"/>
    </location>
</feature>
<protein>
    <submittedName>
        <fullName evidence="2">Uncharacterized protein</fullName>
    </submittedName>
</protein>
<proteinExistence type="predicted"/>